<protein>
    <recommendedName>
        <fullName evidence="3">Crystaline entomocidal protoxin</fullName>
    </recommendedName>
</protein>
<proteinExistence type="predicted"/>
<dbReference type="EMBL" id="JANHEB010000076">
    <property type="protein sequence ID" value="MCQ6288531.1"/>
    <property type="molecule type" value="Genomic_DNA"/>
</dbReference>
<reference evidence="1" key="1">
    <citation type="submission" date="2022-07" db="EMBL/GenBank/DDBJ databases">
        <title>Identification and characterization of Bacillus thuringiensis and other Bacillus cereus group isolates from spinach by whole genome sequencing.</title>
        <authorList>
            <person name="Zao X."/>
            <person name="Zervas A."/>
            <person name="Hendriks M."/>
            <person name="Rajkovic A."/>
            <person name="Van Overbeek L."/>
            <person name="Hendriksen N.B."/>
            <person name="Uyttendaele M."/>
        </authorList>
    </citation>
    <scope>NUCLEOTIDE SEQUENCE</scope>
    <source>
        <strain evidence="1">781001F-1</strain>
    </source>
</reference>
<evidence type="ECO:0008006" key="3">
    <source>
        <dbReference type="Google" id="ProtNLM"/>
    </source>
</evidence>
<organism evidence="1 2">
    <name type="scientific">Bacillus cereus</name>
    <dbReference type="NCBI Taxonomy" id="1396"/>
    <lineage>
        <taxon>Bacteria</taxon>
        <taxon>Bacillati</taxon>
        <taxon>Bacillota</taxon>
        <taxon>Bacilli</taxon>
        <taxon>Bacillales</taxon>
        <taxon>Bacillaceae</taxon>
        <taxon>Bacillus</taxon>
        <taxon>Bacillus cereus group</taxon>
    </lineage>
</organism>
<dbReference type="RefSeq" id="WP_256425277.1">
    <property type="nucleotide sequence ID" value="NZ_JANHDY010000114.1"/>
</dbReference>
<gene>
    <name evidence="1" type="ORF">NPM19_28510</name>
</gene>
<evidence type="ECO:0000313" key="2">
    <source>
        <dbReference type="Proteomes" id="UP001204643"/>
    </source>
</evidence>
<evidence type="ECO:0000313" key="1">
    <source>
        <dbReference type="EMBL" id="MCQ6288531.1"/>
    </source>
</evidence>
<accession>A0AAW5L7F7</accession>
<name>A0AAW5L7F7_BACCE</name>
<dbReference type="Proteomes" id="UP001204643">
    <property type="component" value="Unassembled WGS sequence"/>
</dbReference>
<sequence>MPQYEIKFDPNKFTETYNELHGDIGYSYIEGFKDVEGWTLLNEKLEDAKREAIKTHADLLGYVFAGFSTHETLFKEIKKTAETISGGIDVLKRAQTLGIGVIKESARVGKVLKSVGTLIPYATAAMEIVEYLLGTFHKEWDATKKRKRKTVEEALFEVLLPSEGKITPEMAKDRLGKLNDDLAKADAMVTAFRDNLKNLRDIFIATGDTSLTTLVINGDEQNQNYTALIAKKEEYKKLANDALVGIRGVLDTCASLYFGVSEGGIKTISSPIPQGLFIPQFARLASVHLLFVAMEMDGGVLNSFTETQKEIARDKFNKLKKWYQQKYVQLYGSILGGFVGNPFAQEAWRPEGSIKVEEYERQRNVMSGLVMKQFISSYMNPALMFWDFLDDKLYDNELKSNLNAAELSINELTTSWTTDMKRKLVPPVSGPPVLSTLIIPSASVDKLTRDEQKLLPFGRKVKLFQGSKQPFLSVIHDLIERHRFVQKVLEQEYTEVRNRTSLPKLYVECTTFGKDTDYLWGSAVTTVRNLKALGKMTATAIRTAYRELVGNTNLIEADEQQLKKYLDKMAKVDSAIEEGISLYYRGVLASIRYYLETDGVPDRNKGTFLLLGGYEAVPNDPVSNYISEPIPNTLIFNDTANPIEFAEKVYMKAKGSAILLGNSTNAQGFSTTLHSETGDVYYAHDIPPKHQVVGVGAYIARTSPENIEIKHWLQNLCVYVEHSSQALGERGHIKKNSLTTIAAKHTSRGVKLLEASEQARDPQRVKNEIYNEMVPWKFQSGSRGGNYELIDQAYRYVDEPVLANEVLYAFDGIRCEYWISTQGNETHVTEDRPGNYRVRLHLATDKDANDIIVRLVKKEKSALAGNPIDTVIKEQTTRIQKQPDPGLITVEGAAGRYYMVDVLQLPNLASGEYMLQVDCPPATALNKIEFIESEQQLDQENDSMPSTLETFGLDPVSSTATSQPQYKITIRPAAGVPSTTYILTEFENNFPGQQQMIVVNGPTTVPFEFTSNRDNLTYTLTDLNDKIVFAKNLNRNIENMTVTALKFPEQLAMDPTKFGFNSVERFEGDQNVITGFSIDTTKQAYTPTRYDVQLINRDTNRITRIPVTNNPSTLGDIQLFNITERVPLDQYKLRVIAVYQGDDYIIYQSPETSR</sequence>
<comment type="caution">
    <text evidence="1">The sequence shown here is derived from an EMBL/GenBank/DDBJ whole genome shotgun (WGS) entry which is preliminary data.</text>
</comment>
<dbReference type="AlphaFoldDB" id="A0AAW5L7F7"/>